<evidence type="ECO:0000313" key="4">
    <source>
        <dbReference type="EMBL" id="KAK7088205.1"/>
    </source>
</evidence>
<feature type="region of interest" description="Disordered" evidence="3">
    <location>
        <begin position="404"/>
        <end position="426"/>
    </location>
</feature>
<dbReference type="InterPro" id="IPR051149">
    <property type="entry name" value="Spindly/BICDR_Dynein_Adapter"/>
</dbReference>
<name>A0AAN9FYU1_9CAEN</name>
<dbReference type="PANTHER" id="PTHR32123">
    <property type="entry name" value="BICD FAMILY-LIKE CARGO ADAPTER"/>
    <property type="match status" value="1"/>
</dbReference>
<sequence>MENWGNHTSPESRDTFRHHDDQYACARDEDDDSDWMDHENEEEHHAEGAWDYHESEELEEEGAGRGAVSEDDVFVQLAQKEQDLMLAAELGKALLDKNQELEQQVAKLSEDFSLKVEVFEQERHSLQSQLTQREAEYENTVRDLQDDISNLTEQLRHHDDETSAGQRKHVQDIRHIQQHNESLTEQLRQSLANQEALSVEAGQLREQLTSRRSNFHERVNHVDQLEDEVEALRHRHQELEVQIRQVKEERDALTTELENLHERLLLLEKQRQMQDEQIHHQHTEVLELRDANSILTSQLEQLSSRRQTSGDSPTLFSELSHLNDSSASPPSQSFNFMQFSSGGKFNCLSSEVVEEDDFEYDDDIFCDVITHSTPVPSELGCGDFSGNSLQDELFGLQTHLTMDSGRDTEEGGGEGATGGCDDKFLSPSRRQVTLTPELQDILKEMQYSDDEEEGGGTQKGKGGNSLQHAQADHDVTEMTYEPSYRQEEEEEEEQQEDSFNTLNLRAQQHFNDMFQAQQTRIEKLERRVQELEGRVQELQEERDRLQDAACGDVTLSQVLQQTRSERDKAMSKVSEVEQELSRLTADVVTLNGQLMDTIRKKVMISQELDQWQVDLSEVLAVQMHRRMKEQQKAEQAIVQLQKGGSPEIQVFKKETR</sequence>
<accession>A0AAN9FYU1</accession>
<evidence type="ECO:0000256" key="1">
    <source>
        <dbReference type="ARBA" id="ARBA00023054"/>
    </source>
</evidence>
<evidence type="ECO:0000256" key="3">
    <source>
        <dbReference type="SAM" id="MobiDB-lite"/>
    </source>
</evidence>
<proteinExistence type="predicted"/>
<reference evidence="4 5" key="1">
    <citation type="submission" date="2024-02" db="EMBL/GenBank/DDBJ databases">
        <title>Chromosome-scale genome assembly of the rough periwinkle Littorina saxatilis.</title>
        <authorList>
            <person name="De Jode A."/>
            <person name="Faria R."/>
            <person name="Formenti G."/>
            <person name="Sims Y."/>
            <person name="Smith T.P."/>
            <person name="Tracey A."/>
            <person name="Wood J.M.D."/>
            <person name="Zagrodzka Z.B."/>
            <person name="Johannesson K."/>
            <person name="Butlin R.K."/>
            <person name="Leder E.H."/>
        </authorList>
    </citation>
    <scope>NUCLEOTIDE SEQUENCE [LARGE SCALE GENOMIC DNA]</scope>
    <source>
        <strain evidence="4">Snail1</strain>
        <tissue evidence="4">Muscle</tissue>
    </source>
</reference>
<feature type="coiled-coil region" evidence="2">
    <location>
        <begin position="222"/>
        <end position="277"/>
    </location>
</feature>
<evidence type="ECO:0000256" key="2">
    <source>
        <dbReference type="SAM" id="Coils"/>
    </source>
</evidence>
<dbReference type="Proteomes" id="UP001374579">
    <property type="component" value="Unassembled WGS sequence"/>
</dbReference>
<feature type="region of interest" description="Disordered" evidence="3">
    <location>
        <begin position="301"/>
        <end position="330"/>
    </location>
</feature>
<feature type="coiled-coil region" evidence="2">
    <location>
        <begin position="91"/>
        <end position="161"/>
    </location>
</feature>
<feature type="region of interest" description="Disordered" evidence="3">
    <location>
        <begin position="447"/>
        <end position="498"/>
    </location>
</feature>
<organism evidence="4 5">
    <name type="scientific">Littorina saxatilis</name>
    <dbReference type="NCBI Taxonomy" id="31220"/>
    <lineage>
        <taxon>Eukaryota</taxon>
        <taxon>Metazoa</taxon>
        <taxon>Spiralia</taxon>
        <taxon>Lophotrochozoa</taxon>
        <taxon>Mollusca</taxon>
        <taxon>Gastropoda</taxon>
        <taxon>Caenogastropoda</taxon>
        <taxon>Littorinimorpha</taxon>
        <taxon>Littorinoidea</taxon>
        <taxon>Littorinidae</taxon>
        <taxon>Littorina</taxon>
    </lineage>
</organism>
<dbReference type="PANTHER" id="PTHR32123:SF13">
    <property type="entry name" value="BICAUDAL D-RELATED PROTEIN HOMOLOG"/>
    <property type="match status" value="1"/>
</dbReference>
<keyword evidence="1 2" id="KW-0175">Coiled coil</keyword>
<gene>
    <name evidence="4" type="ORF">V1264_022145</name>
</gene>
<feature type="compositionally biased region" description="Basic and acidic residues" evidence="3">
    <location>
        <begin position="35"/>
        <end position="55"/>
    </location>
</feature>
<keyword evidence="5" id="KW-1185">Reference proteome</keyword>
<evidence type="ECO:0000313" key="5">
    <source>
        <dbReference type="Proteomes" id="UP001374579"/>
    </source>
</evidence>
<dbReference type="EMBL" id="JBAMIC010004070">
    <property type="protein sequence ID" value="KAK7088205.1"/>
    <property type="molecule type" value="Genomic_DNA"/>
</dbReference>
<dbReference type="AlphaFoldDB" id="A0AAN9FYU1"/>
<feature type="compositionally biased region" description="Basic and acidic residues" evidence="3">
    <location>
        <begin position="10"/>
        <end position="22"/>
    </location>
</feature>
<feature type="compositionally biased region" description="Acidic residues" evidence="3">
    <location>
        <begin position="487"/>
        <end position="496"/>
    </location>
</feature>
<protein>
    <submittedName>
        <fullName evidence="4">Uncharacterized protein</fullName>
    </submittedName>
</protein>
<comment type="caution">
    <text evidence="4">The sequence shown here is derived from an EMBL/GenBank/DDBJ whole genome shotgun (WGS) entry which is preliminary data.</text>
</comment>
<dbReference type="Gene3D" id="1.10.287.1490">
    <property type="match status" value="1"/>
</dbReference>
<feature type="region of interest" description="Disordered" evidence="3">
    <location>
        <begin position="1"/>
        <end position="67"/>
    </location>
</feature>